<reference evidence="1" key="1">
    <citation type="submission" date="2019-04" db="EMBL/GenBank/DDBJ databases">
        <title>Microbes associate with the intestines of laboratory mice.</title>
        <authorList>
            <person name="Navarre W."/>
            <person name="Wong E."/>
            <person name="Huang K."/>
            <person name="Tropini C."/>
            <person name="Ng K."/>
            <person name="Yu B."/>
        </authorList>
    </citation>
    <scope>NUCLEOTIDE SEQUENCE</scope>
    <source>
        <strain evidence="1">NM04_E33</strain>
    </source>
</reference>
<proteinExistence type="predicted"/>
<protein>
    <submittedName>
        <fullName evidence="1">DUF3237 domain-containing protein</fullName>
    </submittedName>
</protein>
<evidence type="ECO:0000313" key="2">
    <source>
        <dbReference type="Proteomes" id="UP000306319"/>
    </source>
</evidence>
<accession>A0AC61RKM8</accession>
<evidence type="ECO:0000313" key="1">
    <source>
        <dbReference type="EMBL" id="TGY80671.1"/>
    </source>
</evidence>
<sequence length="151" mass="16691">MLLLACIAARASEIDDTPKMQFIMELSVNIGSPLQVGDTGKGNRTIIPITGGTFSGPQIKGTVIPGGADYQLYDNTHKRNNLEAIYCIQTDDGEYILVRNIGIATDRYFFTSPVFEASSDGQYSWLNEGIYICRPSGFSDNTIRLKVWEVK</sequence>
<gene>
    <name evidence="1" type="ORF">E5331_02420</name>
</gene>
<keyword evidence="2" id="KW-1185">Reference proteome</keyword>
<name>A0AC61RKM8_9BACT</name>
<dbReference type="EMBL" id="SRYB01000002">
    <property type="protein sequence ID" value="TGY80671.1"/>
    <property type="molecule type" value="Genomic_DNA"/>
</dbReference>
<dbReference type="Proteomes" id="UP000306319">
    <property type="component" value="Unassembled WGS sequence"/>
</dbReference>
<comment type="caution">
    <text evidence="1">The sequence shown here is derived from an EMBL/GenBank/DDBJ whole genome shotgun (WGS) entry which is preliminary data.</text>
</comment>
<organism evidence="1 2">
    <name type="scientific">Lepagella muris</name>
    <dbReference type="NCBI Taxonomy" id="3032870"/>
    <lineage>
        <taxon>Bacteria</taxon>
        <taxon>Pseudomonadati</taxon>
        <taxon>Bacteroidota</taxon>
        <taxon>Bacteroidia</taxon>
        <taxon>Bacteroidales</taxon>
        <taxon>Muribaculaceae</taxon>
        <taxon>Lepagella</taxon>
    </lineage>
</organism>